<feature type="compositionally biased region" description="Polar residues" evidence="1">
    <location>
        <begin position="380"/>
        <end position="392"/>
    </location>
</feature>
<feature type="region of interest" description="Disordered" evidence="1">
    <location>
        <begin position="359"/>
        <end position="392"/>
    </location>
</feature>
<sequence>MSVSGGYATMSRFGGGLTAGPGMSTLDPHERTRLTHRMMAIDTSHLPADCGPLSGFGRQLDSTKKNEPSFFFGRTTRAERARACNFDQRSMKEALQVIEANYGRTERRVPPPGAYESEAAWDATGAVGESWSRNGRLATGLLARDSGDSGGLTRSTRFPKKHAHDFGKAVGREDVAGRLGGATQTFSGDLAAQTERRFGADVERFATADVSSFGKQVARRSSTFHHADFATTLSRRKRDASDAKRRHGGALETLAKGQDAPPVTKTAVVLSSVGAQALSTRKNASALSWDRSPRSPAPSGFSGASRELEARRGPGMYHRVEDFRDTLREMRETRRAARTMHFGTYEAAYEKRRALSLSSTLPSMSPRGFRTERGHLDPRMTNSAGMLGTSGTYRASPTSTLKYWARGDAGTGTARRGRREPRFFPQTNAELRDAYARERDMGGRHPDGSKRRLWA</sequence>
<dbReference type="EMBL" id="HBEN01006834">
    <property type="protein sequence ID" value="CAD8439127.1"/>
    <property type="molecule type" value="Transcribed_RNA"/>
</dbReference>
<feature type="region of interest" description="Disordered" evidence="1">
    <location>
        <begin position="281"/>
        <end position="308"/>
    </location>
</feature>
<evidence type="ECO:0000256" key="1">
    <source>
        <dbReference type="SAM" id="MobiDB-lite"/>
    </source>
</evidence>
<name>A0A7S0GVA6_MICPS</name>
<protein>
    <submittedName>
        <fullName evidence="2">Uncharacterized protein</fullName>
    </submittedName>
</protein>
<accession>A0A7S0GVA6</accession>
<feature type="compositionally biased region" description="Basic and acidic residues" evidence="1">
    <location>
        <begin position="369"/>
        <end position="378"/>
    </location>
</feature>
<proteinExistence type="predicted"/>
<reference evidence="2" key="1">
    <citation type="submission" date="2021-01" db="EMBL/GenBank/DDBJ databases">
        <authorList>
            <person name="Corre E."/>
            <person name="Pelletier E."/>
            <person name="Niang G."/>
            <person name="Scheremetjew M."/>
            <person name="Finn R."/>
            <person name="Kale V."/>
            <person name="Holt S."/>
            <person name="Cochrane G."/>
            <person name="Meng A."/>
            <person name="Brown T."/>
            <person name="Cohen L."/>
        </authorList>
    </citation>
    <scope>NUCLEOTIDE SEQUENCE</scope>
    <source>
        <strain evidence="2">CCAC1681</strain>
    </source>
</reference>
<organism evidence="2">
    <name type="scientific">Micromonas pusilla</name>
    <name type="common">Picoplanktonic green alga</name>
    <name type="synonym">Chromulina pusilla</name>
    <dbReference type="NCBI Taxonomy" id="38833"/>
    <lineage>
        <taxon>Eukaryota</taxon>
        <taxon>Viridiplantae</taxon>
        <taxon>Chlorophyta</taxon>
        <taxon>Mamiellophyceae</taxon>
        <taxon>Mamiellales</taxon>
        <taxon>Mamiellaceae</taxon>
        <taxon>Micromonas</taxon>
    </lineage>
</organism>
<evidence type="ECO:0000313" key="2">
    <source>
        <dbReference type="EMBL" id="CAD8439127.1"/>
    </source>
</evidence>
<dbReference type="AlphaFoldDB" id="A0A7S0GVA6"/>
<feature type="region of interest" description="Disordered" evidence="1">
    <location>
        <begin position="436"/>
        <end position="455"/>
    </location>
</feature>
<gene>
    <name evidence="2" type="ORF">MSP1401_LOCUS5593</name>
</gene>